<gene>
    <name evidence="16" type="ORF">GX50_01259</name>
</gene>
<evidence type="ECO:0000256" key="5">
    <source>
        <dbReference type="ARBA" id="ARBA00021491"/>
    </source>
</evidence>
<dbReference type="PROSITE" id="PS50053">
    <property type="entry name" value="UBIQUITIN_2"/>
    <property type="match status" value="1"/>
</dbReference>
<dbReference type="GO" id="GO:0015031">
    <property type="term" value="P:protein transport"/>
    <property type="evidence" value="ECO:0007669"/>
    <property type="project" value="UniProtKB-KW"/>
</dbReference>
<evidence type="ECO:0000313" key="17">
    <source>
        <dbReference type="Proteomes" id="UP000226031"/>
    </source>
</evidence>
<reference evidence="16 17" key="1">
    <citation type="submission" date="2017-10" db="EMBL/GenBank/DDBJ databases">
        <title>Comparative genomics in systemic dimorphic fungi from Ajellomycetaceae.</title>
        <authorList>
            <person name="Munoz J.F."/>
            <person name="Mcewen J.G."/>
            <person name="Clay O.K."/>
            <person name="Cuomo C.A."/>
        </authorList>
    </citation>
    <scope>NUCLEOTIDE SEQUENCE [LARGE SCALE GENOMIC DNA]</scope>
    <source>
        <strain evidence="16 17">UAMH4076</strain>
    </source>
</reference>
<dbReference type="SUPFAM" id="SSF46934">
    <property type="entry name" value="UBA-like"/>
    <property type="match status" value="1"/>
</dbReference>
<comment type="subunit">
    <text evidence="4">Binds ubiquitin and polyubiquitinated proteins.</text>
</comment>
<evidence type="ECO:0000256" key="3">
    <source>
        <dbReference type="ARBA" id="ARBA00009136"/>
    </source>
</evidence>
<dbReference type="InterPro" id="IPR000626">
    <property type="entry name" value="Ubiquitin-like_dom"/>
</dbReference>
<evidence type="ECO:0000256" key="7">
    <source>
        <dbReference type="ARBA" id="ARBA00022490"/>
    </source>
</evidence>
<feature type="region of interest" description="Disordered" evidence="12">
    <location>
        <begin position="385"/>
        <end position="457"/>
    </location>
</feature>
<sequence length="491" mass="53328">MRVAELEVWFFLWLTSTRRISVSVVASDIQVDSDLISLDVGDDMTLADLKAVIQSDINIPSSAFRLFFNNRLLASDSQTLAQATIREGDMLAMQIQTQTPPPQQQQQQQQQQQNNVRRQTGGNPGIQAALARRQAEMPDPETLRLHMLGDPRVLEGVRRQNPTLAEVADNAQRFREVLLAQQRQEAEALAAREARIAMLNSDPFNVDAQKEIEEIIRQNAVMENLQAAMEHTPEAFGRVSMLYVPVEVNGHRVKAFVDSGAQVTIMSPECASACHIMRLIDRRYGGVAKGVGTADILGRVHSAQIKIGDIYLSCSFAVMDGKHIDLLIGLDMLKRHQACIDLQDNVLRIAGQTVPFLSEAEIPKHDELEDEPLVQGRDGAVVGARSGAVAQPAGQPSSSASPSQFRAANSPSSSSSTPRINIHPSPSGPSSSNSHNLQPPTQPSSSSSTPASRWPAESVSKITDLGFTREEALQALEAAGGDLEGAIGYLI</sequence>
<dbReference type="GO" id="GO:0006508">
    <property type="term" value="P:proteolysis"/>
    <property type="evidence" value="ECO:0007669"/>
    <property type="project" value="UniProtKB-KW"/>
</dbReference>
<dbReference type="Gene3D" id="2.40.70.10">
    <property type="entry name" value="Acid Proteases"/>
    <property type="match status" value="1"/>
</dbReference>
<dbReference type="SMART" id="SM00165">
    <property type="entry name" value="UBA"/>
    <property type="match status" value="1"/>
</dbReference>
<protein>
    <recommendedName>
        <fullName evidence="5">DNA damage-inducible protein 1</fullName>
    </recommendedName>
</protein>
<dbReference type="GO" id="GO:0005737">
    <property type="term" value="C:cytoplasm"/>
    <property type="evidence" value="ECO:0007669"/>
    <property type="project" value="UniProtKB-SubCell"/>
</dbReference>
<dbReference type="Proteomes" id="UP000226031">
    <property type="component" value="Unassembled WGS sequence"/>
</dbReference>
<dbReference type="Pfam" id="PF00627">
    <property type="entry name" value="UBA"/>
    <property type="match status" value="1"/>
</dbReference>
<comment type="caution">
    <text evidence="16">The sequence shown here is derived from an EMBL/GenBank/DDBJ whole genome shotgun (WGS) entry which is preliminary data.</text>
</comment>
<dbReference type="AlphaFoldDB" id="A0A2B7ZHH4"/>
<comment type="subcellular location">
    <subcellularLocation>
        <location evidence="2">Cytoplasm</location>
    </subcellularLocation>
</comment>
<evidence type="ECO:0000256" key="2">
    <source>
        <dbReference type="ARBA" id="ARBA00004496"/>
    </source>
</evidence>
<dbReference type="InterPro" id="IPR029071">
    <property type="entry name" value="Ubiquitin-like_domsf"/>
</dbReference>
<feature type="compositionally biased region" description="Low complexity" evidence="12">
    <location>
        <begin position="104"/>
        <end position="113"/>
    </location>
</feature>
<dbReference type="CDD" id="cd14291">
    <property type="entry name" value="UBA1_NUB1_like"/>
    <property type="match status" value="1"/>
</dbReference>
<keyword evidence="8" id="KW-0645">Protease</keyword>
<dbReference type="SUPFAM" id="SSF54236">
    <property type="entry name" value="Ubiquitin-like"/>
    <property type="match status" value="1"/>
</dbReference>
<dbReference type="Gene3D" id="1.10.8.10">
    <property type="entry name" value="DNA helicase RuvA subunit, C-terminal domain"/>
    <property type="match status" value="1"/>
</dbReference>
<dbReference type="InterPro" id="IPR009060">
    <property type="entry name" value="UBA-like_sf"/>
</dbReference>
<name>A0A2B7ZHH4_9EURO</name>
<proteinExistence type="inferred from homology"/>
<dbReference type="Gene3D" id="3.10.20.90">
    <property type="entry name" value="Phosphatidylinositol 3-kinase Catalytic Subunit, Chain A, domain 1"/>
    <property type="match status" value="1"/>
</dbReference>
<dbReference type="GO" id="GO:0004190">
    <property type="term" value="F:aspartic-type endopeptidase activity"/>
    <property type="evidence" value="ECO:0007669"/>
    <property type="project" value="UniProtKB-KW"/>
</dbReference>
<keyword evidence="13" id="KW-0732">Signal</keyword>
<evidence type="ECO:0000256" key="13">
    <source>
        <dbReference type="SAM" id="SignalP"/>
    </source>
</evidence>
<feature type="region of interest" description="Disordered" evidence="12">
    <location>
        <begin position="96"/>
        <end position="123"/>
    </location>
</feature>
<organism evidence="16 17">
    <name type="scientific">[Emmonsia] crescens</name>
    <dbReference type="NCBI Taxonomy" id="73230"/>
    <lineage>
        <taxon>Eukaryota</taxon>
        <taxon>Fungi</taxon>
        <taxon>Dikarya</taxon>
        <taxon>Ascomycota</taxon>
        <taxon>Pezizomycotina</taxon>
        <taxon>Eurotiomycetes</taxon>
        <taxon>Eurotiomycetidae</taxon>
        <taxon>Onygenales</taxon>
        <taxon>Ajellomycetaceae</taxon>
        <taxon>Emergomyces</taxon>
    </lineage>
</organism>
<dbReference type="VEuPathDB" id="FungiDB:EMCG_06778"/>
<dbReference type="InterPro" id="IPR021109">
    <property type="entry name" value="Peptidase_aspartic_dom_sf"/>
</dbReference>
<dbReference type="Pfam" id="PF09668">
    <property type="entry name" value="Asp_protease"/>
    <property type="match status" value="1"/>
</dbReference>
<feature type="domain" description="Ubiquitin-like" evidence="15">
    <location>
        <begin position="20"/>
        <end position="100"/>
    </location>
</feature>
<dbReference type="InterPro" id="IPR015940">
    <property type="entry name" value="UBA"/>
</dbReference>
<dbReference type="PANTHER" id="PTHR15397:SF3">
    <property type="entry name" value="DNA DAMAGE INDUCIBLE 1 HOMOLOG 2"/>
    <property type="match status" value="1"/>
</dbReference>
<evidence type="ECO:0000256" key="10">
    <source>
        <dbReference type="ARBA" id="ARBA00022801"/>
    </source>
</evidence>
<keyword evidence="9" id="KW-0064">Aspartyl protease</keyword>
<feature type="domain" description="UBA" evidence="14">
    <location>
        <begin position="453"/>
        <end position="491"/>
    </location>
</feature>
<evidence type="ECO:0000256" key="1">
    <source>
        <dbReference type="ARBA" id="ARBA00003231"/>
    </source>
</evidence>
<evidence type="ECO:0000256" key="9">
    <source>
        <dbReference type="ARBA" id="ARBA00022750"/>
    </source>
</evidence>
<comment type="function">
    <text evidence="1">Probable aspartic protease. May be involved in the regulation of exocytosis. Acts as a linker between the 19S proteasome and polyubiquitinated proteins via UBA domain interactions with ubiquitin for their subsequent degradation. Required for S-phase checkpoint control.</text>
</comment>
<accession>A0A2B7ZHH4</accession>
<evidence type="ECO:0000256" key="8">
    <source>
        <dbReference type="ARBA" id="ARBA00022670"/>
    </source>
</evidence>
<evidence type="ECO:0000259" key="15">
    <source>
        <dbReference type="PROSITE" id="PS50053"/>
    </source>
</evidence>
<keyword evidence="6" id="KW-0813">Transport</keyword>
<keyword evidence="11" id="KW-0653">Protein transport</keyword>
<dbReference type="Pfam" id="PF00240">
    <property type="entry name" value="ubiquitin"/>
    <property type="match status" value="1"/>
</dbReference>
<keyword evidence="17" id="KW-1185">Reference proteome</keyword>
<evidence type="ECO:0000313" key="16">
    <source>
        <dbReference type="EMBL" id="PGH35934.1"/>
    </source>
</evidence>
<feature type="signal peptide" evidence="13">
    <location>
        <begin position="1"/>
        <end position="19"/>
    </location>
</feature>
<dbReference type="Pfam" id="PF24669">
    <property type="entry name" value="Ddi2_HDD"/>
    <property type="match status" value="1"/>
</dbReference>
<evidence type="ECO:0000256" key="12">
    <source>
        <dbReference type="SAM" id="MobiDB-lite"/>
    </source>
</evidence>
<keyword evidence="10" id="KW-0378">Hydrolase</keyword>
<feature type="compositionally biased region" description="Low complexity" evidence="12">
    <location>
        <begin position="385"/>
        <end position="450"/>
    </location>
</feature>
<evidence type="ECO:0000256" key="6">
    <source>
        <dbReference type="ARBA" id="ARBA00022448"/>
    </source>
</evidence>
<dbReference type="CDD" id="cd01796">
    <property type="entry name" value="Ubl_Ddi1_like"/>
    <property type="match status" value="1"/>
</dbReference>
<dbReference type="EMBL" id="PDND01000014">
    <property type="protein sequence ID" value="PGH35934.1"/>
    <property type="molecule type" value="Genomic_DNA"/>
</dbReference>
<dbReference type="SUPFAM" id="SSF50630">
    <property type="entry name" value="Acid proteases"/>
    <property type="match status" value="1"/>
</dbReference>
<evidence type="ECO:0000256" key="11">
    <source>
        <dbReference type="ARBA" id="ARBA00022927"/>
    </source>
</evidence>
<dbReference type="InterPro" id="IPR019103">
    <property type="entry name" value="Peptidase_aspartic_DDI1-type"/>
</dbReference>
<dbReference type="PANTHER" id="PTHR15397">
    <property type="entry name" value="SODIUM-GLUCOSE COTRANSPORTER REGULATORY PROTEIN -RELATED"/>
    <property type="match status" value="1"/>
</dbReference>
<evidence type="ECO:0000256" key="4">
    <source>
        <dbReference type="ARBA" id="ARBA00011128"/>
    </source>
</evidence>
<comment type="similarity">
    <text evidence="3">Belongs to the DDI1 family.</text>
</comment>
<dbReference type="InterPro" id="IPR057273">
    <property type="entry name" value="Ddi1/2_HDD"/>
</dbReference>
<dbReference type="PROSITE" id="PS50030">
    <property type="entry name" value="UBA"/>
    <property type="match status" value="1"/>
</dbReference>
<dbReference type="InterPro" id="IPR033882">
    <property type="entry name" value="DDI1_N"/>
</dbReference>
<dbReference type="STRING" id="73230.A0A2B7ZHH4"/>
<feature type="chain" id="PRO_5012880211" description="DNA damage-inducible protein 1" evidence="13">
    <location>
        <begin position="20"/>
        <end position="491"/>
    </location>
</feature>
<evidence type="ECO:0000259" key="14">
    <source>
        <dbReference type="PROSITE" id="PS50030"/>
    </source>
</evidence>
<dbReference type="CDD" id="cd05479">
    <property type="entry name" value="RP_DDI"/>
    <property type="match status" value="1"/>
</dbReference>
<keyword evidence="7" id="KW-0963">Cytoplasm</keyword>